<comment type="caution">
    <text evidence="2">The sequence shown here is derived from an EMBL/GenBank/DDBJ whole genome shotgun (WGS) entry which is preliminary data.</text>
</comment>
<evidence type="ECO:0000313" key="3">
    <source>
        <dbReference type="Proteomes" id="UP001596036"/>
    </source>
</evidence>
<dbReference type="SUPFAM" id="SSF48371">
    <property type="entry name" value="ARM repeat"/>
    <property type="match status" value="1"/>
</dbReference>
<dbReference type="Gene3D" id="1.25.10.10">
    <property type="entry name" value="Leucine-rich Repeat Variant"/>
    <property type="match status" value="2"/>
</dbReference>
<accession>A0ABW0SPF2</accession>
<name>A0ABW0SPF2_9GAMM</name>
<reference evidence="3" key="1">
    <citation type="journal article" date="2019" name="Int. J. Syst. Evol. Microbiol.">
        <title>The Global Catalogue of Microorganisms (GCM) 10K type strain sequencing project: providing services to taxonomists for standard genome sequencing and annotation.</title>
        <authorList>
            <consortium name="The Broad Institute Genomics Platform"/>
            <consortium name="The Broad Institute Genome Sequencing Center for Infectious Disease"/>
            <person name="Wu L."/>
            <person name="Ma J."/>
        </authorList>
    </citation>
    <scope>NUCLEOTIDE SEQUENCE [LARGE SCALE GENOMIC DNA]</scope>
    <source>
        <strain evidence="3">KACC 11407</strain>
    </source>
</reference>
<feature type="transmembrane region" description="Helical" evidence="1">
    <location>
        <begin position="12"/>
        <end position="35"/>
    </location>
</feature>
<keyword evidence="3" id="KW-1185">Reference proteome</keyword>
<evidence type="ECO:0000313" key="2">
    <source>
        <dbReference type="EMBL" id="MFC5570940.1"/>
    </source>
</evidence>
<proteinExistence type="predicted"/>
<keyword evidence="1" id="KW-0812">Transmembrane</keyword>
<sequence length="354" mass="39126">MDFLINAHPRVVFAFWLGVVVIAMALLMLAVILVMRQVVMRRERNRIRAATQWHRILLDSVQGLAISPPSLPRGDVPGFVDAWNHVHQSLAGHDDSGLQRVAQEIGLEKHLSVAIDHGSFHNRVMSIIALGYLRSRGQFDKLARYLDDRSTIISLSAARALMHIDPARAVTMLVPHIVERNDWPQGGVAQILHDANPSLVSKELGEVALRANADVAPRLVRFLADVSPAAAAPVIRNVIASHPDDHLISTCLQVMSDPSDRDLIRSLLGHERWHVRMHAAAALGRLGEAGDAANLLPLLADTQWWVRYRAAQALSRLPGIGDEELQRIRAGLTDRFAGDVLDQVIAERNMGVER</sequence>
<gene>
    <name evidence="2" type="ORF">ACFPN1_12795</name>
</gene>
<organism evidence="2 3">
    <name type="scientific">Lysobacter yangpyeongensis</name>
    <dbReference type="NCBI Taxonomy" id="346182"/>
    <lineage>
        <taxon>Bacteria</taxon>
        <taxon>Pseudomonadati</taxon>
        <taxon>Pseudomonadota</taxon>
        <taxon>Gammaproteobacteria</taxon>
        <taxon>Lysobacterales</taxon>
        <taxon>Lysobacteraceae</taxon>
        <taxon>Lysobacter</taxon>
    </lineage>
</organism>
<protein>
    <submittedName>
        <fullName evidence="2">HEAT repeat domain-containing protein</fullName>
    </submittedName>
</protein>
<keyword evidence="1" id="KW-1133">Transmembrane helix</keyword>
<dbReference type="RefSeq" id="WP_386755460.1">
    <property type="nucleotide sequence ID" value="NZ_JBHSNM010000004.1"/>
</dbReference>
<dbReference type="Pfam" id="PF13646">
    <property type="entry name" value="HEAT_2"/>
    <property type="match status" value="1"/>
</dbReference>
<dbReference type="SMART" id="SM00567">
    <property type="entry name" value="EZ_HEAT"/>
    <property type="match status" value="2"/>
</dbReference>
<dbReference type="InterPro" id="IPR016024">
    <property type="entry name" value="ARM-type_fold"/>
</dbReference>
<dbReference type="EMBL" id="JBHSNM010000004">
    <property type="protein sequence ID" value="MFC5570940.1"/>
    <property type="molecule type" value="Genomic_DNA"/>
</dbReference>
<dbReference type="Proteomes" id="UP001596036">
    <property type="component" value="Unassembled WGS sequence"/>
</dbReference>
<keyword evidence="1" id="KW-0472">Membrane</keyword>
<evidence type="ECO:0000256" key="1">
    <source>
        <dbReference type="SAM" id="Phobius"/>
    </source>
</evidence>
<dbReference type="InterPro" id="IPR011989">
    <property type="entry name" value="ARM-like"/>
</dbReference>
<dbReference type="InterPro" id="IPR004155">
    <property type="entry name" value="PBS_lyase_HEAT"/>
</dbReference>